<protein>
    <submittedName>
        <fullName evidence="3">Uncharacterized protein</fullName>
    </submittedName>
</protein>
<feature type="transmembrane region" description="Helical" evidence="2">
    <location>
        <begin position="102"/>
        <end position="124"/>
    </location>
</feature>
<dbReference type="EMBL" id="MN740121">
    <property type="protein sequence ID" value="QHT88672.1"/>
    <property type="molecule type" value="Genomic_DNA"/>
</dbReference>
<reference evidence="3" key="1">
    <citation type="journal article" date="2020" name="Nature">
        <title>Giant virus diversity and host interactions through global metagenomics.</title>
        <authorList>
            <person name="Schulz F."/>
            <person name="Roux S."/>
            <person name="Paez-Espino D."/>
            <person name="Jungbluth S."/>
            <person name="Walsh D.A."/>
            <person name="Denef V.J."/>
            <person name="McMahon K.D."/>
            <person name="Konstantinidis K.T."/>
            <person name="Eloe-Fadrosh E.A."/>
            <person name="Kyrpides N.C."/>
            <person name="Woyke T."/>
        </authorList>
    </citation>
    <scope>NUCLEOTIDE SEQUENCE</scope>
    <source>
        <strain evidence="3">GVMAG-M-3300023184-51</strain>
    </source>
</reference>
<proteinExistence type="predicted"/>
<feature type="compositionally biased region" description="Polar residues" evidence="1">
    <location>
        <begin position="335"/>
        <end position="347"/>
    </location>
</feature>
<sequence length="347" mass="39597">MMQEESELNTIAIAPTIAIDSKLAQIPVKQSIAKKRSILEEIKDSINEKLGDQDFNQKVAVSISVILELYRVLVSSFLVLFVPQKCDDHVCSLSENMVFENHLYNAGLVFNFITMASFLTMYTLEIKRENRLITYLEVNKSVASDNNSVGVALEKLPQEKRDSIWQLDKYYMYSGRASIVMFIVNTILSGFVVYEYYLDSQTTSTYITNILFMVTKLADVYANVNTEKNVFYSAYMKGKIQYNDVDPNKLILVNDYSIVPGVSFLLPEVVKEELKEEEVKEEEVKEEEVKEEVKEEVLNVSEENSSEENSSEEEEDSVSDNEESKIIVTIHDITSPKSSCNDLQSFN</sequence>
<evidence type="ECO:0000256" key="1">
    <source>
        <dbReference type="SAM" id="MobiDB-lite"/>
    </source>
</evidence>
<evidence type="ECO:0000313" key="3">
    <source>
        <dbReference type="EMBL" id="QHT88672.1"/>
    </source>
</evidence>
<dbReference type="AlphaFoldDB" id="A0A6C0I799"/>
<feature type="region of interest" description="Disordered" evidence="1">
    <location>
        <begin position="279"/>
        <end position="347"/>
    </location>
</feature>
<feature type="transmembrane region" description="Helical" evidence="2">
    <location>
        <begin position="179"/>
        <end position="197"/>
    </location>
</feature>
<feature type="compositionally biased region" description="Basic and acidic residues" evidence="1">
    <location>
        <begin position="287"/>
        <end position="297"/>
    </location>
</feature>
<evidence type="ECO:0000256" key="2">
    <source>
        <dbReference type="SAM" id="Phobius"/>
    </source>
</evidence>
<feature type="compositionally biased region" description="Acidic residues" evidence="1">
    <location>
        <begin position="304"/>
        <end position="321"/>
    </location>
</feature>
<organism evidence="3">
    <name type="scientific">viral metagenome</name>
    <dbReference type="NCBI Taxonomy" id="1070528"/>
    <lineage>
        <taxon>unclassified sequences</taxon>
        <taxon>metagenomes</taxon>
        <taxon>organismal metagenomes</taxon>
    </lineage>
</organism>
<accession>A0A6C0I799</accession>
<keyword evidence="2" id="KW-1133">Transmembrane helix</keyword>
<name>A0A6C0I799_9ZZZZ</name>
<keyword evidence="2" id="KW-0812">Transmembrane</keyword>
<feature type="transmembrane region" description="Helical" evidence="2">
    <location>
        <begin position="59"/>
        <end position="82"/>
    </location>
</feature>
<keyword evidence="2" id="KW-0472">Membrane</keyword>